<dbReference type="InterPro" id="IPR036770">
    <property type="entry name" value="Ankyrin_rpt-contain_sf"/>
</dbReference>
<evidence type="ECO:0000256" key="1">
    <source>
        <dbReference type="SAM" id="MobiDB-lite"/>
    </source>
</evidence>
<organism evidence="2 3">
    <name type="scientific">Penicillium frequentans</name>
    <dbReference type="NCBI Taxonomy" id="3151616"/>
    <lineage>
        <taxon>Eukaryota</taxon>
        <taxon>Fungi</taxon>
        <taxon>Dikarya</taxon>
        <taxon>Ascomycota</taxon>
        <taxon>Pezizomycotina</taxon>
        <taxon>Eurotiomycetes</taxon>
        <taxon>Eurotiomycetidae</taxon>
        <taxon>Eurotiales</taxon>
        <taxon>Aspergillaceae</taxon>
        <taxon>Penicillium</taxon>
    </lineage>
</organism>
<dbReference type="Proteomes" id="UP001220324">
    <property type="component" value="Unassembled WGS sequence"/>
</dbReference>
<comment type="caution">
    <text evidence="2">The sequence shown here is derived from an EMBL/GenBank/DDBJ whole genome shotgun (WGS) entry which is preliminary data.</text>
</comment>
<protein>
    <submittedName>
        <fullName evidence="2">Uncharacterized protein</fullName>
    </submittedName>
</protein>
<name>A0AAD6CTY0_9EURO</name>
<accession>A0AAD6CTY0</accession>
<proteinExistence type="predicted"/>
<gene>
    <name evidence="2" type="ORF">N7494_008149</name>
</gene>
<feature type="region of interest" description="Disordered" evidence="1">
    <location>
        <begin position="171"/>
        <end position="210"/>
    </location>
</feature>
<dbReference type="EMBL" id="JAQIZZ010000006">
    <property type="protein sequence ID" value="KAJ5538670.1"/>
    <property type="molecule type" value="Genomic_DNA"/>
</dbReference>
<reference evidence="2 3" key="1">
    <citation type="journal article" date="2023" name="IMA Fungus">
        <title>Comparative genomic study of the Penicillium genus elucidates a diverse pangenome and 15 lateral gene transfer events.</title>
        <authorList>
            <person name="Petersen C."/>
            <person name="Sorensen T."/>
            <person name="Nielsen M.R."/>
            <person name="Sondergaard T.E."/>
            <person name="Sorensen J.L."/>
            <person name="Fitzpatrick D.A."/>
            <person name="Frisvad J.C."/>
            <person name="Nielsen K.L."/>
        </authorList>
    </citation>
    <scope>NUCLEOTIDE SEQUENCE [LARGE SCALE GENOMIC DNA]</scope>
    <source>
        <strain evidence="2 3">IBT 35679</strain>
    </source>
</reference>
<dbReference type="SUPFAM" id="SSF48403">
    <property type="entry name" value="Ankyrin repeat"/>
    <property type="match status" value="1"/>
</dbReference>
<keyword evidence="3" id="KW-1185">Reference proteome</keyword>
<evidence type="ECO:0000313" key="2">
    <source>
        <dbReference type="EMBL" id="KAJ5538670.1"/>
    </source>
</evidence>
<dbReference type="AlphaFoldDB" id="A0AAD6CTY0"/>
<sequence>MLSYHTSLLLALEYNNTTLVSPFLQKGIPPRWLLEQFAKPLLFRASFGGCVGLVPTLLDAGINLNDRSTQHLIFFGQEESRSYICYDLFLAECDKQSRDEIHESFILTRPIHQVVKKGNVYHIAMKKGMEQLVAERYLGMRSFDSGPLPLFSDYQNPPLYIDGRRVDRRELEEGYSSERASEEVEQNSLANLGDGGTEHRLPDEDNANQG</sequence>
<evidence type="ECO:0000313" key="3">
    <source>
        <dbReference type="Proteomes" id="UP001220324"/>
    </source>
</evidence>